<feature type="region of interest" description="Disordered" evidence="1">
    <location>
        <begin position="358"/>
        <end position="423"/>
    </location>
</feature>
<dbReference type="OrthoDB" id="342264at2759"/>
<dbReference type="Gene3D" id="3.40.50.10190">
    <property type="entry name" value="BRCT domain"/>
    <property type="match status" value="5"/>
</dbReference>
<evidence type="ECO:0000313" key="3">
    <source>
        <dbReference type="EMBL" id="KAF9584366.1"/>
    </source>
</evidence>
<feature type="compositionally biased region" description="Gly residues" evidence="1">
    <location>
        <begin position="511"/>
        <end position="520"/>
    </location>
</feature>
<dbReference type="InterPro" id="IPR001357">
    <property type="entry name" value="BRCT_dom"/>
</dbReference>
<dbReference type="PANTHER" id="PTHR47667:SF1">
    <property type="entry name" value="REGULATOR OF TY1 TRANSPOSITION PROTEIN 107"/>
    <property type="match status" value="1"/>
</dbReference>
<accession>A0A9P6KGS1</accession>
<dbReference type="SUPFAM" id="SSF52113">
    <property type="entry name" value="BRCT domain"/>
    <property type="match status" value="4"/>
</dbReference>
<dbReference type="CDD" id="cd17743">
    <property type="entry name" value="BRCT_BRC1_like_rpt5"/>
    <property type="match status" value="1"/>
</dbReference>
<feature type="region of interest" description="Disordered" evidence="1">
    <location>
        <begin position="735"/>
        <end position="758"/>
    </location>
</feature>
<protein>
    <recommendedName>
        <fullName evidence="2">BRCT domain-containing protein</fullName>
    </recommendedName>
</protein>
<dbReference type="CDD" id="cd18436">
    <property type="entry name" value="BRCT_BRC1_like_rpt2"/>
    <property type="match status" value="1"/>
</dbReference>
<dbReference type="GO" id="GO:0006302">
    <property type="term" value="P:double-strand break repair"/>
    <property type="evidence" value="ECO:0007669"/>
    <property type="project" value="TreeGrafter"/>
</dbReference>
<evidence type="ECO:0000259" key="2">
    <source>
        <dbReference type="PROSITE" id="PS50172"/>
    </source>
</evidence>
<gene>
    <name evidence="3" type="ORF">BGW38_006730</name>
</gene>
<dbReference type="EMBL" id="JAABOA010000433">
    <property type="protein sequence ID" value="KAF9584366.1"/>
    <property type="molecule type" value="Genomic_DNA"/>
</dbReference>
<dbReference type="GO" id="GO:1990683">
    <property type="term" value="P:DNA double-strand break attachment to nuclear envelope"/>
    <property type="evidence" value="ECO:0007669"/>
    <property type="project" value="TreeGrafter"/>
</dbReference>
<feature type="domain" description="BRCT" evidence="2">
    <location>
        <begin position="140"/>
        <end position="235"/>
    </location>
</feature>
<dbReference type="Pfam" id="PF16770">
    <property type="entry name" value="RTT107_BRCT_5"/>
    <property type="match status" value="1"/>
</dbReference>
<dbReference type="InterPro" id="IPR053036">
    <property type="entry name" value="CellCycle_DNARepair_Reg"/>
</dbReference>
<dbReference type="InterPro" id="IPR036420">
    <property type="entry name" value="BRCT_dom_sf"/>
</dbReference>
<feature type="domain" description="BRCT" evidence="2">
    <location>
        <begin position="597"/>
        <end position="654"/>
    </location>
</feature>
<dbReference type="Proteomes" id="UP000780801">
    <property type="component" value="Unassembled WGS sequence"/>
</dbReference>
<feature type="compositionally biased region" description="Polar residues" evidence="1">
    <location>
        <begin position="376"/>
        <end position="389"/>
    </location>
</feature>
<feature type="region of interest" description="Disordered" evidence="1">
    <location>
        <begin position="457"/>
        <end position="567"/>
    </location>
</feature>
<comment type="caution">
    <text evidence="3">The sequence shown here is derived from an EMBL/GenBank/DDBJ whole genome shotgun (WGS) entry which is preliminary data.</text>
</comment>
<reference evidence="3" key="1">
    <citation type="journal article" date="2020" name="Fungal Divers.">
        <title>Resolving the Mortierellaceae phylogeny through synthesis of multi-gene phylogenetics and phylogenomics.</title>
        <authorList>
            <person name="Vandepol N."/>
            <person name="Liber J."/>
            <person name="Desiro A."/>
            <person name="Na H."/>
            <person name="Kennedy M."/>
            <person name="Barry K."/>
            <person name="Grigoriev I.V."/>
            <person name="Miller A.N."/>
            <person name="O'Donnell K."/>
            <person name="Stajich J.E."/>
            <person name="Bonito G."/>
        </authorList>
    </citation>
    <scope>NUCLEOTIDE SEQUENCE</scope>
    <source>
        <strain evidence="3">KOD1015</strain>
    </source>
</reference>
<proteinExistence type="predicted"/>
<feature type="compositionally biased region" description="Low complexity" evidence="1">
    <location>
        <begin position="395"/>
        <end position="409"/>
    </location>
</feature>
<dbReference type="PROSITE" id="PS50172">
    <property type="entry name" value="BRCT"/>
    <property type="match status" value="4"/>
</dbReference>
<feature type="domain" description="BRCT" evidence="2">
    <location>
        <begin position="239"/>
        <end position="324"/>
    </location>
</feature>
<dbReference type="PANTHER" id="PTHR47667">
    <property type="entry name" value="REGULATOR OF TY1 TRANSPOSITION PROTEIN 107"/>
    <property type="match status" value="1"/>
</dbReference>
<dbReference type="GO" id="GO:0035361">
    <property type="term" value="C:Cul8-RING ubiquitin ligase complex"/>
    <property type="evidence" value="ECO:0007669"/>
    <property type="project" value="TreeGrafter"/>
</dbReference>
<feature type="compositionally biased region" description="Basic and acidic residues" evidence="1">
    <location>
        <begin position="358"/>
        <end position="368"/>
    </location>
</feature>
<dbReference type="CDD" id="cd18432">
    <property type="entry name" value="BRCT_PAXIP1_rpt6_like"/>
    <property type="match status" value="1"/>
</dbReference>
<name>A0A9P6KGS1_9FUNG</name>
<organism evidence="3 4">
    <name type="scientific">Lunasporangiospora selenospora</name>
    <dbReference type="NCBI Taxonomy" id="979761"/>
    <lineage>
        <taxon>Eukaryota</taxon>
        <taxon>Fungi</taxon>
        <taxon>Fungi incertae sedis</taxon>
        <taxon>Mucoromycota</taxon>
        <taxon>Mortierellomycotina</taxon>
        <taxon>Mortierellomycetes</taxon>
        <taxon>Mortierellales</taxon>
        <taxon>Mortierellaceae</taxon>
        <taxon>Lunasporangiospora</taxon>
    </lineage>
</organism>
<dbReference type="Pfam" id="PF16589">
    <property type="entry name" value="BRCT_2"/>
    <property type="match status" value="1"/>
</dbReference>
<dbReference type="Pfam" id="PF00533">
    <property type="entry name" value="BRCT"/>
    <property type="match status" value="2"/>
</dbReference>
<dbReference type="SMART" id="SM00292">
    <property type="entry name" value="BRCT"/>
    <property type="match status" value="5"/>
</dbReference>
<dbReference type="GO" id="GO:0005634">
    <property type="term" value="C:nucleus"/>
    <property type="evidence" value="ECO:0007669"/>
    <property type="project" value="TreeGrafter"/>
</dbReference>
<evidence type="ECO:0000256" key="1">
    <source>
        <dbReference type="SAM" id="MobiDB-lite"/>
    </source>
</evidence>
<sequence>MFTIYFSADPTMIFSGIVLTTTGLPAYDRELIGPAIEDYGGRYSSCLSSDVTHMIALTASGDKYTFISERPELNIKVLLPQWFQTCCNLRQKLPETIYQLPDPPLWNPNCPTSRDDAVVPHLFSNSVKSVVEFLKSPSNTQATFLSNLTFVLSDDLSVRPEYLSRFIKKIQSAGGRVLSNSNEYSKETVDIVVCGYRTGSLYSKATKDGKTVGSADWLLHVLQTGEISSPKAWLLHYPIPPEPIAGMSSLIITVTNYTGPIREYLKRMIVATGATYTPTLCSRVASLPTTHIICGNASGDKFERGHEWNIKIVNHLWLEDCFQSWAIQSETKTRYTLFPAYHQLSLIFGAKIHPESIDEWSSSDRDDASPIESKSDSPTNPTASASETQMDNEKSQVVASTSSSNSIGSREGEEQSPPGYGAVRVTPRARGAALEASRALKKIVPDMNDFQAELQNEKRSLKKKKKQQTGEASREHESSDMIVDEADTETTSTAKKGSTPVKRKRTSLGRPGVGADGGAGLNDVDAHDDTAGGAKSATKKARRHPVVELSSAKDSADPAHTTDVTAAASRETRQVKFICTGMKDLTAKQIKSLKALGIMAAKSPEDCTHLVARCIARTEKFLVALALGKFIVREEWLQACIDASSILDESDYRIKDPDNEEKFSMDLYKSLECSREKKVFEDCSFYISPSTTPKPAVLKVLIEAGGGKASSLLLTGLSFLKDKLIRTNRKRAEALDGSGNSTAARGGDIGEDSDYDSDREKDNVVIVVSCDEDRDMWQPIVEAKSHVYSHELIISGILTQTLDLGLTNALA</sequence>
<keyword evidence="4" id="KW-1185">Reference proteome</keyword>
<dbReference type="AlphaFoldDB" id="A0A9P6KGS1"/>
<feature type="domain" description="BRCT" evidence="2">
    <location>
        <begin position="9"/>
        <end position="100"/>
    </location>
</feature>
<dbReference type="Pfam" id="PF12738">
    <property type="entry name" value="PTCB-BRCT"/>
    <property type="match status" value="1"/>
</dbReference>
<evidence type="ECO:0000313" key="4">
    <source>
        <dbReference type="Proteomes" id="UP000780801"/>
    </source>
</evidence>